<feature type="domain" description="Myb-like" evidence="2">
    <location>
        <begin position="817"/>
        <end position="867"/>
    </location>
</feature>
<name>A0A448YHZ2_BRENA</name>
<reference evidence="4 5" key="1">
    <citation type="submission" date="2018-12" db="EMBL/GenBank/DDBJ databases">
        <authorList>
            <person name="Tiukova I."/>
            <person name="Dainat J."/>
        </authorList>
    </citation>
    <scope>NUCLEOTIDE SEQUENCE [LARGE SCALE GENOMIC DNA]</scope>
</reference>
<dbReference type="InParanoid" id="A0A448YHZ2"/>
<feature type="compositionally biased region" description="Basic and acidic residues" evidence="1">
    <location>
        <begin position="163"/>
        <end position="172"/>
    </location>
</feature>
<feature type="compositionally biased region" description="Low complexity" evidence="1">
    <location>
        <begin position="778"/>
        <end position="788"/>
    </location>
</feature>
<feature type="compositionally biased region" description="Polar residues" evidence="1">
    <location>
        <begin position="651"/>
        <end position="660"/>
    </location>
</feature>
<dbReference type="Pfam" id="PF00249">
    <property type="entry name" value="Myb_DNA-binding"/>
    <property type="match status" value="2"/>
</dbReference>
<evidence type="ECO:0000259" key="3">
    <source>
        <dbReference type="PROSITE" id="PS51293"/>
    </source>
</evidence>
<dbReference type="InterPro" id="IPR051571">
    <property type="entry name" value="N-CoR_corepressor"/>
</dbReference>
<keyword evidence="5" id="KW-1185">Reference proteome</keyword>
<feature type="domain" description="SANT" evidence="3">
    <location>
        <begin position="528"/>
        <end position="580"/>
    </location>
</feature>
<feature type="compositionally biased region" description="Polar residues" evidence="1">
    <location>
        <begin position="611"/>
        <end position="620"/>
    </location>
</feature>
<feature type="compositionally biased region" description="Basic and acidic residues" evidence="1">
    <location>
        <begin position="702"/>
        <end position="717"/>
    </location>
</feature>
<dbReference type="CDD" id="cd00167">
    <property type="entry name" value="SANT"/>
    <property type="match status" value="2"/>
</dbReference>
<feature type="region of interest" description="Disordered" evidence="1">
    <location>
        <begin position="1"/>
        <end position="222"/>
    </location>
</feature>
<dbReference type="PANTHER" id="PTHR13992:SF39">
    <property type="entry name" value="SMRTER, ISOFORM G"/>
    <property type="match status" value="1"/>
</dbReference>
<dbReference type="FunFam" id="1.10.10.60:FF:000431">
    <property type="entry name" value="Set3C deacetylase complex subunit"/>
    <property type="match status" value="1"/>
</dbReference>
<dbReference type="GO" id="GO:0034967">
    <property type="term" value="C:Set3 complex"/>
    <property type="evidence" value="ECO:0007669"/>
    <property type="project" value="TreeGrafter"/>
</dbReference>
<dbReference type="PROSITE" id="PS50090">
    <property type="entry name" value="MYB_LIKE"/>
    <property type="match status" value="1"/>
</dbReference>
<feature type="compositionally biased region" description="Polar residues" evidence="1">
    <location>
        <begin position="1050"/>
        <end position="1078"/>
    </location>
</feature>
<feature type="compositionally biased region" description="Basic residues" evidence="1">
    <location>
        <begin position="808"/>
        <end position="818"/>
    </location>
</feature>
<dbReference type="PANTHER" id="PTHR13992">
    <property type="entry name" value="NUCLEAR RECEPTOR CO-REPRESSOR RELATED NCOR"/>
    <property type="match status" value="1"/>
</dbReference>
<feature type="region of interest" description="Disordered" evidence="1">
    <location>
        <begin position="416"/>
        <end position="458"/>
    </location>
</feature>
<feature type="compositionally biased region" description="Basic and acidic residues" evidence="1">
    <location>
        <begin position="600"/>
        <end position="610"/>
    </location>
</feature>
<proteinExistence type="predicted"/>
<dbReference type="AlphaFoldDB" id="A0A448YHZ2"/>
<dbReference type="InterPro" id="IPR009057">
    <property type="entry name" value="Homeodomain-like_sf"/>
</dbReference>
<dbReference type="PROSITE" id="PS51293">
    <property type="entry name" value="SANT"/>
    <property type="match status" value="1"/>
</dbReference>
<feature type="compositionally biased region" description="Basic and acidic residues" evidence="1">
    <location>
        <begin position="416"/>
        <end position="447"/>
    </location>
</feature>
<feature type="compositionally biased region" description="Low complexity" evidence="1">
    <location>
        <begin position="98"/>
        <end position="113"/>
    </location>
</feature>
<feature type="compositionally biased region" description="Basic and acidic residues" evidence="1">
    <location>
        <begin position="187"/>
        <end position="200"/>
    </location>
</feature>
<dbReference type="Proteomes" id="UP000290900">
    <property type="component" value="Unassembled WGS sequence"/>
</dbReference>
<dbReference type="OrthoDB" id="10258692at2759"/>
<dbReference type="EMBL" id="CAACVR010000004">
    <property type="protein sequence ID" value="VEU20443.1"/>
    <property type="molecule type" value="Genomic_DNA"/>
</dbReference>
<dbReference type="GO" id="GO:0006357">
    <property type="term" value="P:regulation of transcription by RNA polymerase II"/>
    <property type="evidence" value="ECO:0007669"/>
    <property type="project" value="TreeGrafter"/>
</dbReference>
<feature type="compositionally biased region" description="Basic residues" evidence="1">
    <location>
        <begin position="588"/>
        <end position="599"/>
    </location>
</feature>
<sequence>MNPFSSRRQDDSPEPNNDSNDNGVNYSTATDSRFESNAHPANGRSSYVSQRRGYRSSSRRISSSDRAQGDGSGTDGERLIRSSSSNGYIDRLPRKRSSGYGEESGYGPSVRGSSPGGYIIGGSSNHGGDLISSRSSSGLVNGPRGAKREYWGPYGRPAGYKQHAQEDFEHHWSSKGSPSEEDVINNSEERRSAANIKEETTVEVPISEEKPEVPTAREETKAQVQVVLNSESPAPVATENSNSDLKVELHEDIVEEPSQRDQPVKVTEESDQFAGTVQEVELEPKSTCEDYPDWSSDEFPVADGCIFPMEEAPYRVWQLQCLSKRERRKEMKYFSPGHISDIHQYNFIDDGLLIFKQADGVRLYEILKEYHALLNEKCTALTEEYVWRDHVWRKQSRVMDKKVELIRKIENDIKKTRDDKKDDKKKKKEEDAIKAREQARKEDEERKQHARRARHHGDSVRTEAEFLDILASFEKERENDPMVRAQYGAATIPDMTLDPVQKYGLERFMDSNNRVKDKEAWAHRIEVDPIDNFTEVEHDRFCKAFALYPKKFGRISHYMGGLRNPEECVIHYYVTKKKVNYKDIVASRNKRGKKKSIKKKEKEKGKKEGESQTPDTSLTESPPRAAPGVDRRPTGRLLQSEQYGSKKLGRPTTTGASSPESDIPETPMATTPNVATPEADSGAEHEAETDSEAETEAEMEPEERVKGPESVEEHVQRVENGGKITEKVKVEEAKIEEPGVAETIAETSIKPMVTPQAPEATIESIAAALAGGHQMGPSTSTSTSSSSSKRSKRGRKRSRDLVEEEHRDKRKERGHKDKNHVTSYWSVQETSLFPTLLEQYGTDWDSIARSLSSKTSSMVRNYYQRGLGDNPQWREVAAAADAGNVESSAISPTGVATSVKIPSSSAPQYPYPGAGTWPAYKSSAAAPYEAGSFNSGPPAPAASAYQPGFNMMRMSSILNGGGTAEPSVLPPISSAPRLPLLAGSVGVQHKPTIMSLLNSDGSGSSAPPVSQASVGSATLPPLRPAVAGIIGQPAAGQYMSTVPGYPIQPGSFQPVQQTNALEQSISSSSAETLQTKPTPDQAPQRRGFSALEALAQVAFERE</sequence>
<dbReference type="InterPro" id="IPR017884">
    <property type="entry name" value="SANT_dom"/>
</dbReference>
<feature type="region of interest" description="Disordered" evidence="1">
    <location>
        <begin position="761"/>
        <end position="820"/>
    </location>
</feature>
<dbReference type="SMART" id="SM00717">
    <property type="entry name" value="SANT"/>
    <property type="match status" value="2"/>
</dbReference>
<evidence type="ECO:0000313" key="5">
    <source>
        <dbReference type="Proteomes" id="UP000290900"/>
    </source>
</evidence>
<evidence type="ECO:0000259" key="2">
    <source>
        <dbReference type="PROSITE" id="PS50090"/>
    </source>
</evidence>
<gene>
    <name evidence="4" type="ORF">BRENAR_LOCUS1178</name>
</gene>
<dbReference type="InterPro" id="IPR001005">
    <property type="entry name" value="SANT/Myb"/>
</dbReference>
<dbReference type="Gene3D" id="1.20.58.1880">
    <property type="match status" value="1"/>
</dbReference>
<feature type="compositionally biased region" description="Acidic residues" evidence="1">
    <location>
        <begin position="689"/>
        <end position="701"/>
    </location>
</feature>
<feature type="compositionally biased region" description="Basic and acidic residues" evidence="1">
    <location>
        <begin position="207"/>
        <end position="221"/>
    </location>
</feature>
<feature type="region of interest" description="Disordered" evidence="1">
    <location>
        <begin position="1049"/>
        <end position="1087"/>
    </location>
</feature>
<evidence type="ECO:0000256" key="1">
    <source>
        <dbReference type="SAM" id="MobiDB-lite"/>
    </source>
</evidence>
<organism evidence="4 5">
    <name type="scientific">Brettanomyces naardenensis</name>
    <name type="common">Yeast</name>
    <dbReference type="NCBI Taxonomy" id="13370"/>
    <lineage>
        <taxon>Eukaryota</taxon>
        <taxon>Fungi</taxon>
        <taxon>Dikarya</taxon>
        <taxon>Ascomycota</taxon>
        <taxon>Saccharomycotina</taxon>
        <taxon>Pichiomycetes</taxon>
        <taxon>Pichiales</taxon>
        <taxon>Pichiaceae</taxon>
        <taxon>Brettanomyces</taxon>
    </lineage>
</organism>
<dbReference type="SUPFAM" id="SSF46689">
    <property type="entry name" value="Homeodomain-like"/>
    <property type="match status" value="2"/>
</dbReference>
<accession>A0A448YHZ2</accession>
<dbReference type="STRING" id="13370.A0A448YHZ2"/>
<feature type="compositionally biased region" description="Basic residues" evidence="1">
    <location>
        <begin position="789"/>
        <end position="798"/>
    </location>
</feature>
<dbReference type="Gene3D" id="1.10.10.60">
    <property type="entry name" value="Homeodomain-like"/>
    <property type="match status" value="1"/>
</dbReference>
<feature type="region of interest" description="Disordered" evidence="1">
    <location>
        <begin position="585"/>
        <end position="723"/>
    </location>
</feature>
<dbReference type="FunCoup" id="A0A448YHZ2">
    <property type="interactions" value="152"/>
</dbReference>
<protein>
    <submittedName>
        <fullName evidence="4">DEKNAAC101337</fullName>
    </submittedName>
</protein>
<evidence type="ECO:0000313" key="4">
    <source>
        <dbReference type="EMBL" id="VEU20443.1"/>
    </source>
</evidence>